<feature type="coiled-coil region" evidence="13">
    <location>
        <begin position="230"/>
        <end position="306"/>
    </location>
</feature>
<dbReference type="Pfam" id="PF10496">
    <property type="entry name" value="Syntaxin-18_N"/>
    <property type="match status" value="1"/>
</dbReference>
<keyword evidence="4" id="KW-0813">Transport</keyword>
<dbReference type="AlphaFoldDB" id="A0A8S1AA36"/>
<evidence type="ECO:0000259" key="15">
    <source>
        <dbReference type="PROSITE" id="PS50192"/>
    </source>
</evidence>
<dbReference type="EMBL" id="CADEBD010000393">
    <property type="protein sequence ID" value="CAB3253929.1"/>
    <property type="molecule type" value="Genomic_DNA"/>
</dbReference>
<dbReference type="InterPro" id="IPR053858">
    <property type="entry name" value="Arb2_dom"/>
</dbReference>
<evidence type="ECO:0000256" key="8">
    <source>
        <dbReference type="ARBA" id="ARBA00022927"/>
    </source>
</evidence>
<dbReference type="Pfam" id="PF22749">
    <property type="entry name" value="Arb2"/>
    <property type="match status" value="1"/>
</dbReference>
<dbReference type="PROSITE" id="PS50192">
    <property type="entry name" value="T_SNARE"/>
    <property type="match status" value="1"/>
</dbReference>
<dbReference type="InterPro" id="IPR000727">
    <property type="entry name" value="T_SNARE_dom"/>
</dbReference>
<keyword evidence="8" id="KW-0653">Protein transport</keyword>
<dbReference type="SUPFAM" id="SSF58038">
    <property type="entry name" value="SNARE fusion complex"/>
    <property type="match status" value="1"/>
</dbReference>
<comment type="caution">
    <text evidence="16">The sequence shown here is derived from an EMBL/GenBank/DDBJ whole genome shotgun (WGS) entry which is preliminary data.</text>
</comment>
<evidence type="ECO:0000313" key="16">
    <source>
        <dbReference type="EMBL" id="CAB3244152.1"/>
    </source>
</evidence>
<accession>A0A8S1AA36</accession>
<evidence type="ECO:0000256" key="4">
    <source>
        <dbReference type="ARBA" id="ARBA00022448"/>
    </source>
</evidence>
<dbReference type="PANTHER" id="PTHR21357:SF4">
    <property type="entry name" value="FAM172 FAMILY PROTEIN HOMOLOG CG10038"/>
    <property type="match status" value="1"/>
</dbReference>
<dbReference type="GO" id="GO:0031048">
    <property type="term" value="P:regulatory ncRNA-mediated heterochromatin formation"/>
    <property type="evidence" value="ECO:0007669"/>
    <property type="project" value="TreeGrafter"/>
</dbReference>
<keyword evidence="5 14" id="KW-0812">Transmembrane</keyword>
<dbReference type="InterPro" id="IPR029058">
    <property type="entry name" value="AB_hydrolase_fold"/>
</dbReference>
<evidence type="ECO:0000313" key="19">
    <source>
        <dbReference type="Proteomes" id="UP000494256"/>
    </source>
</evidence>
<evidence type="ECO:0000256" key="6">
    <source>
        <dbReference type="ARBA" id="ARBA00022824"/>
    </source>
</evidence>
<keyword evidence="7" id="KW-0931">ER-Golgi transport</keyword>
<evidence type="ECO:0000313" key="17">
    <source>
        <dbReference type="EMBL" id="CAB3253929.1"/>
    </source>
</evidence>
<evidence type="ECO:0000256" key="9">
    <source>
        <dbReference type="ARBA" id="ARBA00022989"/>
    </source>
</evidence>
<gene>
    <name evidence="17" type="ORF">APLA_LOCUS14495</name>
    <name evidence="16" type="ORF">APLA_LOCUS9824</name>
</gene>
<dbReference type="InterPro" id="IPR048263">
    <property type="entry name" value="Arb2"/>
</dbReference>
<dbReference type="Proteomes" id="UP000494106">
    <property type="component" value="Unassembled WGS sequence"/>
</dbReference>
<evidence type="ECO:0000256" key="7">
    <source>
        <dbReference type="ARBA" id="ARBA00022892"/>
    </source>
</evidence>
<dbReference type="PANTHER" id="PTHR21357">
    <property type="entry name" value="FAM172 FAMILY PROTEIN HOMOLOG CG10038"/>
    <property type="match status" value="1"/>
</dbReference>
<evidence type="ECO:0000256" key="11">
    <source>
        <dbReference type="ARBA" id="ARBA00023136"/>
    </source>
</evidence>
<evidence type="ECO:0000256" key="10">
    <source>
        <dbReference type="ARBA" id="ARBA00023054"/>
    </source>
</evidence>
<dbReference type="GO" id="GO:0016192">
    <property type="term" value="P:vesicle-mediated transport"/>
    <property type="evidence" value="ECO:0007669"/>
    <property type="project" value="UniProtKB-KW"/>
</dbReference>
<dbReference type="SUPFAM" id="SSF53474">
    <property type="entry name" value="alpha/beta-Hydrolases"/>
    <property type="match status" value="1"/>
</dbReference>
<dbReference type="InterPro" id="IPR019529">
    <property type="entry name" value="Syntaxin-18_N"/>
</dbReference>
<feature type="transmembrane region" description="Helical" evidence="14">
    <location>
        <begin position="312"/>
        <end position="336"/>
    </location>
</feature>
<dbReference type="Gene3D" id="3.40.50.1820">
    <property type="entry name" value="alpha/beta hydrolase"/>
    <property type="match status" value="1"/>
</dbReference>
<proteinExistence type="predicted"/>
<dbReference type="EMBL" id="CADEBC010000520">
    <property type="protein sequence ID" value="CAB3244152.1"/>
    <property type="molecule type" value="Genomic_DNA"/>
</dbReference>
<keyword evidence="6" id="KW-0256">Endoplasmic reticulum</keyword>
<dbReference type="GO" id="GO:0005789">
    <property type="term" value="C:endoplasmic reticulum membrane"/>
    <property type="evidence" value="ECO:0007669"/>
    <property type="project" value="UniProtKB-SubCell"/>
</dbReference>
<evidence type="ECO:0000256" key="5">
    <source>
        <dbReference type="ARBA" id="ARBA00022692"/>
    </source>
</evidence>
<protein>
    <recommendedName>
        <fullName evidence="3">Syntaxin-18</fullName>
    </recommendedName>
</protein>
<dbReference type="GO" id="GO:0015031">
    <property type="term" value="P:protein transport"/>
    <property type="evidence" value="ECO:0007669"/>
    <property type="project" value="UniProtKB-KW"/>
</dbReference>
<evidence type="ECO:0000256" key="14">
    <source>
        <dbReference type="SAM" id="Phobius"/>
    </source>
</evidence>
<sequence length="647" mass="73655">MDITPLFKACIKTVKTRNKAFGIQSPTSEDKQRILRSKPKTAFMVTAKDITSQITRLRDFLLEHREKYLSFFNNVSSEDEMTDAERDQIDTGAQRIINTCSHLLKEFRNDNRKITAGPQLREYMETVTDLIDMYLKAVCKIHSELKALRVKRALDLRKLSRIELPNAKPSIPESLIIENVSAIKEHKENELKKQDGNEVDLEEVDNVKKMDLSENEVAILADEELSAEELQMFESENSQLLNDLNSMQEEVKVIESKVLHIAELQEIFTEKVLQQEQDIDRISNTVVGATENVKDANEQIKQAIQRNAGLRVYVLFFLLVISFSLLFLDWLQVFLVSTKSKRIWSRASDPTYCTTKIQNMDAVKTMKDLGYAFNTDGQLRKVDADGQLTEEPFQFNVSNQHQECQAHYEELGTAITEYIYYMLVSDLHLVRLPVPKDSNNGTFIFASKDYDSKDVLVILIHGSGAVRAGQWARSLIINDNLDMGTQIPYIKNALSKDYGVLVLNPNDNCLPNGQKIPQSGSGEEHTKYVWNNYVQKAKATSIAIVAHSYGGVLTVTLADQLKKEFEKKVKAIAFTDSVHVYSNIKVTKYLKEVAINWISSQSPLDTPLTTPEFDIPRVSAGHEKHEMTSYSCMESVFKFIDKKVCKH</sequence>
<evidence type="ECO:0000256" key="12">
    <source>
        <dbReference type="ARBA" id="ARBA00046280"/>
    </source>
</evidence>
<evidence type="ECO:0000256" key="13">
    <source>
        <dbReference type="SAM" id="Coils"/>
    </source>
</evidence>
<evidence type="ECO:0000256" key="1">
    <source>
        <dbReference type="ARBA" id="ARBA00003746"/>
    </source>
</evidence>
<comment type="subcellular location">
    <subcellularLocation>
        <location evidence="12">Endomembrane system</location>
        <topology evidence="12">Single-pass type IV membrane protein</topology>
    </subcellularLocation>
    <subcellularLocation>
        <location evidence="2">Endoplasmic reticulum membrane</location>
        <topology evidence="2">Single-pass membrane protein</topology>
    </subcellularLocation>
</comment>
<dbReference type="OrthoDB" id="342981at2759"/>
<evidence type="ECO:0000313" key="18">
    <source>
        <dbReference type="Proteomes" id="UP000494106"/>
    </source>
</evidence>
<feature type="domain" description="T-SNARE coiled-coil homology" evidence="15">
    <location>
        <begin position="241"/>
        <end position="303"/>
    </location>
</feature>
<name>A0A8S1AA36_ARCPL</name>
<organism evidence="16 18">
    <name type="scientific">Arctia plantaginis</name>
    <name type="common">Wood tiger moth</name>
    <name type="synonym">Phalaena plantaginis</name>
    <dbReference type="NCBI Taxonomy" id="874455"/>
    <lineage>
        <taxon>Eukaryota</taxon>
        <taxon>Metazoa</taxon>
        <taxon>Ecdysozoa</taxon>
        <taxon>Arthropoda</taxon>
        <taxon>Hexapoda</taxon>
        <taxon>Insecta</taxon>
        <taxon>Pterygota</taxon>
        <taxon>Neoptera</taxon>
        <taxon>Endopterygota</taxon>
        <taxon>Lepidoptera</taxon>
        <taxon>Glossata</taxon>
        <taxon>Ditrysia</taxon>
        <taxon>Noctuoidea</taxon>
        <taxon>Erebidae</taxon>
        <taxon>Arctiinae</taxon>
        <taxon>Arctia</taxon>
    </lineage>
</organism>
<evidence type="ECO:0000256" key="2">
    <source>
        <dbReference type="ARBA" id="ARBA00004389"/>
    </source>
</evidence>
<dbReference type="Proteomes" id="UP000494256">
    <property type="component" value="Unassembled WGS sequence"/>
</dbReference>
<dbReference type="FunFam" id="1.20.5.110:FF:000015">
    <property type="entry name" value="Syntaxin-18, putative"/>
    <property type="match status" value="1"/>
</dbReference>
<dbReference type="CDD" id="cd15850">
    <property type="entry name" value="SNARE_syntaxin18"/>
    <property type="match status" value="1"/>
</dbReference>
<comment type="function">
    <text evidence="1">Syntaxin that may be involved in targeting and fusion of Golgi-derived retrograde transport vesicles with the ER.</text>
</comment>
<keyword evidence="11 14" id="KW-0472">Membrane</keyword>
<keyword evidence="9 14" id="KW-1133">Transmembrane helix</keyword>
<dbReference type="GO" id="GO:0005634">
    <property type="term" value="C:nucleus"/>
    <property type="evidence" value="ECO:0007669"/>
    <property type="project" value="TreeGrafter"/>
</dbReference>
<dbReference type="Gene3D" id="1.20.5.110">
    <property type="match status" value="1"/>
</dbReference>
<dbReference type="GO" id="GO:0035197">
    <property type="term" value="F:siRNA binding"/>
    <property type="evidence" value="ECO:0007669"/>
    <property type="project" value="TreeGrafter"/>
</dbReference>
<evidence type="ECO:0000256" key="3">
    <source>
        <dbReference type="ARBA" id="ARBA00019409"/>
    </source>
</evidence>
<reference evidence="18 19" key="1">
    <citation type="submission" date="2020-04" db="EMBL/GenBank/DDBJ databases">
        <authorList>
            <person name="Wallbank WR R."/>
            <person name="Pardo Diaz C."/>
            <person name="Kozak K."/>
            <person name="Martin S."/>
            <person name="Jiggins C."/>
            <person name="Moest M."/>
            <person name="Warren A I."/>
            <person name="Byers J.R.P. K."/>
            <person name="Montejo-Kovacevich G."/>
            <person name="Yen C E."/>
        </authorList>
    </citation>
    <scope>NUCLEOTIDE SEQUENCE [LARGE SCALE GENOMIC DNA]</scope>
</reference>
<keyword evidence="10 13" id="KW-0175">Coiled coil</keyword>
<keyword evidence="18" id="KW-1185">Reference proteome</keyword>